<dbReference type="EMBL" id="JAQQAF010000006">
    <property type="protein sequence ID" value="KAJ8480559.1"/>
    <property type="molecule type" value="Genomic_DNA"/>
</dbReference>
<dbReference type="AlphaFoldDB" id="A0AAV8QK00"/>
<sequence>MEVIPLPVVPLFRVDSLYTAEAFIAATQLSPFHRCNPRGKAVSASASAARSAASSPTGDPKQPAASSARITKHAVGERAHVVVMNAVI</sequence>
<dbReference type="Proteomes" id="UP001222027">
    <property type="component" value="Unassembled WGS sequence"/>
</dbReference>
<accession>A0AAV8QK00</accession>
<reference evidence="2 3" key="1">
    <citation type="submission" date="2022-12" db="EMBL/GenBank/DDBJ databases">
        <title>Chromosome-scale assembly of the Ensete ventricosum genome.</title>
        <authorList>
            <person name="Dussert Y."/>
            <person name="Stocks J."/>
            <person name="Wendawek A."/>
            <person name="Woldeyes F."/>
            <person name="Nichols R.A."/>
            <person name="Borrell J.S."/>
        </authorList>
    </citation>
    <scope>NUCLEOTIDE SEQUENCE [LARGE SCALE GENOMIC DNA]</scope>
    <source>
        <strain evidence="3">cv. Maze</strain>
        <tissue evidence="2">Seeds</tissue>
    </source>
</reference>
<evidence type="ECO:0000313" key="3">
    <source>
        <dbReference type="Proteomes" id="UP001222027"/>
    </source>
</evidence>
<gene>
    <name evidence="2" type="ORF">OPV22_024286</name>
</gene>
<evidence type="ECO:0000256" key="1">
    <source>
        <dbReference type="SAM" id="MobiDB-lite"/>
    </source>
</evidence>
<evidence type="ECO:0000313" key="2">
    <source>
        <dbReference type="EMBL" id="KAJ8480559.1"/>
    </source>
</evidence>
<name>A0AAV8QK00_ENSVE</name>
<feature type="compositionally biased region" description="Low complexity" evidence="1">
    <location>
        <begin position="43"/>
        <end position="55"/>
    </location>
</feature>
<proteinExistence type="predicted"/>
<protein>
    <submittedName>
        <fullName evidence="2">Uncharacterized protein</fullName>
    </submittedName>
</protein>
<comment type="caution">
    <text evidence="2">The sequence shown here is derived from an EMBL/GenBank/DDBJ whole genome shotgun (WGS) entry which is preliminary data.</text>
</comment>
<organism evidence="2 3">
    <name type="scientific">Ensete ventricosum</name>
    <name type="common">Abyssinian banana</name>
    <name type="synonym">Musa ensete</name>
    <dbReference type="NCBI Taxonomy" id="4639"/>
    <lineage>
        <taxon>Eukaryota</taxon>
        <taxon>Viridiplantae</taxon>
        <taxon>Streptophyta</taxon>
        <taxon>Embryophyta</taxon>
        <taxon>Tracheophyta</taxon>
        <taxon>Spermatophyta</taxon>
        <taxon>Magnoliopsida</taxon>
        <taxon>Liliopsida</taxon>
        <taxon>Zingiberales</taxon>
        <taxon>Musaceae</taxon>
        <taxon>Ensete</taxon>
    </lineage>
</organism>
<feature type="region of interest" description="Disordered" evidence="1">
    <location>
        <begin position="38"/>
        <end position="72"/>
    </location>
</feature>
<keyword evidence="3" id="KW-1185">Reference proteome</keyword>